<evidence type="ECO:0000256" key="5">
    <source>
        <dbReference type="SAM" id="Phobius"/>
    </source>
</evidence>
<feature type="transmembrane region" description="Helical" evidence="5">
    <location>
        <begin position="112"/>
        <end position="133"/>
    </location>
</feature>
<dbReference type="Pfam" id="PF13442">
    <property type="entry name" value="Cytochrome_CBB3"/>
    <property type="match status" value="1"/>
</dbReference>
<dbReference type="InterPro" id="IPR038414">
    <property type="entry name" value="CcoP_N_sf"/>
</dbReference>
<dbReference type="SUPFAM" id="SSF46626">
    <property type="entry name" value="Cytochrome c"/>
    <property type="match status" value="1"/>
</dbReference>
<keyword evidence="5" id="KW-0472">Membrane</keyword>
<dbReference type="PANTHER" id="PTHR33751:SF1">
    <property type="entry name" value="CBB3-TYPE CYTOCHROME C OXIDASE SUBUNIT FIXP"/>
    <property type="match status" value="1"/>
</dbReference>
<keyword evidence="1 4" id="KW-0349">Heme</keyword>
<evidence type="ECO:0000313" key="7">
    <source>
        <dbReference type="EMBL" id="MBK9717227.1"/>
    </source>
</evidence>
<evidence type="ECO:0000256" key="1">
    <source>
        <dbReference type="ARBA" id="ARBA00022617"/>
    </source>
</evidence>
<proteinExistence type="predicted"/>
<feature type="transmembrane region" description="Helical" evidence="5">
    <location>
        <begin position="82"/>
        <end position="100"/>
    </location>
</feature>
<dbReference type="Gene3D" id="6.10.280.130">
    <property type="match status" value="1"/>
</dbReference>
<dbReference type="InterPro" id="IPR009056">
    <property type="entry name" value="Cyt_c-like_dom"/>
</dbReference>
<dbReference type="PROSITE" id="PS51007">
    <property type="entry name" value="CYTC"/>
    <property type="match status" value="1"/>
</dbReference>
<dbReference type="GO" id="GO:0009055">
    <property type="term" value="F:electron transfer activity"/>
    <property type="evidence" value="ECO:0007669"/>
    <property type="project" value="InterPro"/>
</dbReference>
<protein>
    <submittedName>
        <fullName evidence="7">C-type cytochrome</fullName>
    </submittedName>
</protein>
<reference evidence="7 8" key="1">
    <citation type="submission" date="2020-10" db="EMBL/GenBank/DDBJ databases">
        <title>Connecting structure to function with the recovery of over 1000 high-quality activated sludge metagenome-assembled genomes encoding full-length rRNA genes using long-read sequencing.</title>
        <authorList>
            <person name="Singleton C.M."/>
            <person name="Petriglieri F."/>
            <person name="Kristensen J.M."/>
            <person name="Kirkegaard R.H."/>
            <person name="Michaelsen T.Y."/>
            <person name="Andersen M.H."/>
            <person name="Karst S.M."/>
            <person name="Dueholm M.S."/>
            <person name="Nielsen P.H."/>
            <person name="Albertsen M."/>
        </authorList>
    </citation>
    <scope>NUCLEOTIDE SEQUENCE [LARGE SCALE GENOMIC DNA]</scope>
    <source>
        <strain evidence="7">Ribe_18-Q3-R11-54_BAT3C.373</strain>
    </source>
</reference>
<dbReference type="InterPro" id="IPR032858">
    <property type="entry name" value="CcoP_N"/>
</dbReference>
<dbReference type="InterPro" id="IPR050597">
    <property type="entry name" value="Cytochrome_c_Oxidase_Subunit"/>
</dbReference>
<feature type="domain" description="Cytochrome c" evidence="6">
    <location>
        <begin position="261"/>
        <end position="343"/>
    </location>
</feature>
<accession>A0A9D7S7B4</accession>
<organism evidence="7 8">
    <name type="scientific">Candidatus Defluviibacterium haderslevense</name>
    <dbReference type="NCBI Taxonomy" id="2981993"/>
    <lineage>
        <taxon>Bacteria</taxon>
        <taxon>Pseudomonadati</taxon>
        <taxon>Bacteroidota</taxon>
        <taxon>Saprospiria</taxon>
        <taxon>Saprospirales</taxon>
        <taxon>Saprospiraceae</taxon>
        <taxon>Candidatus Defluviibacterium</taxon>
    </lineage>
</organism>
<feature type="transmembrane region" description="Helical" evidence="5">
    <location>
        <begin position="196"/>
        <end position="213"/>
    </location>
</feature>
<keyword evidence="2 4" id="KW-0479">Metal-binding</keyword>
<dbReference type="Pfam" id="PF14715">
    <property type="entry name" value="FixP_N"/>
    <property type="match status" value="1"/>
</dbReference>
<keyword evidence="5" id="KW-1133">Transmembrane helix</keyword>
<dbReference type="AlphaFoldDB" id="A0A9D7S7B4"/>
<dbReference type="GO" id="GO:0046872">
    <property type="term" value="F:metal ion binding"/>
    <property type="evidence" value="ECO:0007669"/>
    <property type="project" value="UniProtKB-KW"/>
</dbReference>
<dbReference type="Gene3D" id="1.10.760.10">
    <property type="entry name" value="Cytochrome c-like domain"/>
    <property type="match status" value="1"/>
</dbReference>
<comment type="caution">
    <text evidence="7">The sequence shown here is derived from an EMBL/GenBank/DDBJ whole genome shotgun (WGS) entry which is preliminary data.</text>
</comment>
<evidence type="ECO:0000259" key="6">
    <source>
        <dbReference type="PROSITE" id="PS51007"/>
    </source>
</evidence>
<dbReference type="PANTHER" id="PTHR33751">
    <property type="entry name" value="CBB3-TYPE CYTOCHROME C OXIDASE SUBUNIT FIXP"/>
    <property type="match status" value="1"/>
</dbReference>
<keyword evidence="3 4" id="KW-0408">Iron</keyword>
<gene>
    <name evidence="7" type="ORF">IPO85_06905</name>
</gene>
<dbReference type="Proteomes" id="UP000808349">
    <property type="component" value="Unassembled WGS sequence"/>
</dbReference>
<feature type="transmembrane region" description="Helical" evidence="5">
    <location>
        <begin position="42"/>
        <end position="62"/>
    </location>
</feature>
<sequence>MLKKKIKKIIISVISCLMPFLSIGQGTEVAISNVPLLDDKSLILVLIIVLLLLPLYLTGKMFLMAAKDYMMKMKNISNSNKIINTLLILLVSTQVSFSQAAPAPVNQFNFDWSTWGLFLCIVVEVFLIAYFSWKTTTFLKNSYAQEMEQSAEVKESWFERFWNKINSFRPMEEEAQLDAGHNYDGIRELNNITPPWFTAGFILTIIVAIGYLWRYHVSHSAPLQIEEFKMEMVQAEIEKSKYLSMQANNVDENSVIMLEAPDIAAGKAIFIEKCVACHEAHGGSKPGGVGPNLTDDYWIHGGSIKNIFTTIKYGWPDKGMISWKEQLSANQMAQVASFVKSLKGNNPAGAKEKQGELYVEEQATAAPVAIDTTKINK</sequence>
<evidence type="ECO:0000256" key="3">
    <source>
        <dbReference type="ARBA" id="ARBA00023004"/>
    </source>
</evidence>
<name>A0A9D7S7B4_9BACT</name>
<dbReference type="GO" id="GO:0020037">
    <property type="term" value="F:heme binding"/>
    <property type="evidence" value="ECO:0007669"/>
    <property type="project" value="InterPro"/>
</dbReference>
<evidence type="ECO:0000313" key="8">
    <source>
        <dbReference type="Proteomes" id="UP000808349"/>
    </source>
</evidence>
<keyword evidence="5" id="KW-0812">Transmembrane</keyword>
<dbReference type="InterPro" id="IPR036909">
    <property type="entry name" value="Cyt_c-like_dom_sf"/>
</dbReference>
<dbReference type="EMBL" id="JADKFW010000004">
    <property type="protein sequence ID" value="MBK9717227.1"/>
    <property type="molecule type" value="Genomic_DNA"/>
</dbReference>
<evidence type="ECO:0000256" key="2">
    <source>
        <dbReference type="ARBA" id="ARBA00022723"/>
    </source>
</evidence>
<evidence type="ECO:0000256" key="4">
    <source>
        <dbReference type="PROSITE-ProRule" id="PRU00433"/>
    </source>
</evidence>